<keyword evidence="1" id="KW-0472">Membrane</keyword>
<evidence type="ECO:0000256" key="1">
    <source>
        <dbReference type="SAM" id="Phobius"/>
    </source>
</evidence>
<feature type="transmembrane region" description="Helical" evidence="1">
    <location>
        <begin position="32"/>
        <end position="52"/>
    </location>
</feature>
<evidence type="ECO:0000313" key="3">
    <source>
        <dbReference type="Proteomes" id="UP000324781"/>
    </source>
</evidence>
<feature type="transmembrane region" description="Helical" evidence="1">
    <location>
        <begin position="359"/>
        <end position="377"/>
    </location>
</feature>
<reference evidence="2 3" key="1">
    <citation type="submission" date="2016-11" db="EMBL/GenBank/DDBJ databases">
        <authorList>
            <person name="Varghese N."/>
            <person name="Submissions S."/>
        </authorList>
    </citation>
    <scope>NUCLEOTIDE SEQUENCE [LARGE SCALE GENOMIC DNA]</scope>
    <source>
        <strain evidence="2 3">DSM 19027</strain>
    </source>
</reference>
<keyword evidence="1" id="KW-1133">Transmembrane helix</keyword>
<sequence>MEPYAIDMGGYLAWSRYLANNGPAGIYSSYHIVYAPFYLYFLWLSGLIAKAFGLPFHLHIYLIKLWAVIFEAFGAWLIFRMAVRAGRRNAGMVAALCYLMNPGVFMNSSVWGQFDSIPATMLLGVIFLLESGKRNAGALLFLTAVLTKPQSGLLVPIVLYLYFRDFRLDRKGAMRLASGIIAGIGLYLLIVLPFYEPTSLCGTKVPAFLDPFWWLFDLYLKSVQDYPYATANGFNFWTLAGGQIQKDTLPFLGLTYQAWGNILFLFSAVYVFWLLYRARGSGFAVIYGSYLMLFSAFMWITKMHERYLLPAIIFIVLASVFDRMHIPAAILTSLCVFSNQLVIYIISFRKVYWLQRWDPTALCIAAATLITYILAMINGYRCLGKKSPESGKI</sequence>
<organism evidence="2 3">
    <name type="scientific">Thermoclostridium caenicola</name>
    <dbReference type="NCBI Taxonomy" id="659425"/>
    <lineage>
        <taxon>Bacteria</taxon>
        <taxon>Bacillati</taxon>
        <taxon>Bacillota</taxon>
        <taxon>Clostridia</taxon>
        <taxon>Eubacteriales</taxon>
        <taxon>Oscillospiraceae</taxon>
        <taxon>Thermoclostridium</taxon>
    </lineage>
</organism>
<protein>
    <submittedName>
        <fullName evidence="2">Mannosyltransferase related to Gpi18</fullName>
    </submittedName>
</protein>
<feature type="transmembrane region" description="Helical" evidence="1">
    <location>
        <begin position="175"/>
        <end position="195"/>
    </location>
</feature>
<feature type="transmembrane region" description="Helical" evidence="1">
    <location>
        <begin position="258"/>
        <end position="276"/>
    </location>
</feature>
<feature type="transmembrane region" description="Helical" evidence="1">
    <location>
        <begin position="328"/>
        <end position="347"/>
    </location>
</feature>
<feature type="transmembrane region" description="Helical" evidence="1">
    <location>
        <begin position="138"/>
        <end position="163"/>
    </location>
</feature>
<dbReference type="Proteomes" id="UP000324781">
    <property type="component" value="Unassembled WGS sequence"/>
</dbReference>
<accession>A0A1M6GXF8</accession>
<keyword evidence="3" id="KW-1185">Reference proteome</keyword>
<keyword evidence="1" id="KW-0812">Transmembrane</keyword>
<name>A0A1M6GXF8_9FIRM</name>
<keyword evidence="2" id="KW-0808">Transferase</keyword>
<dbReference type="GO" id="GO:0016757">
    <property type="term" value="F:glycosyltransferase activity"/>
    <property type="evidence" value="ECO:0007669"/>
    <property type="project" value="UniProtKB-KW"/>
</dbReference>
<dbReference type="AlphaFoldDB" id="A0A1M6GXF8"/>
<feature type="transmembrane region" description="Helical" evidence="1">
    <location>
        <begin position="58"/>
        <end position="79"/>
    </location>
</feature>
<evidence type="ECO:0000313" key="2">
    <source>
        <dbReference type="EMBL" id="SHJ14636.1"/>
    </source>
</evidence>
<feature type="transmembrane region" description="Helical" evidence="1">
    <location>
        <begin position="283"/>
        <end position="300"/>
    </location>
</feature>
<gene>
    <name evidence="2" type="ORF">SAMN05444373_102724</name>
</gene>
<dbReference type="EMBL" id="FQZP01000027">
    <property type="protein sequence ID" value="SHJ14636.1"/>
    <property type="molecule type" value="Genomic_DNA"/>
</dbReference>
<feature type="transmembrane region" description="Helical" evidence="1">
    <location>
        <begin position="91"/>
        <end position="114"/>
    </location>
</feature>
<keyword evidence="2" id="KW-0328">Glycosyltransferase</keyword>
<proteinExistence type="predicted"/>